<dbReference type="Gene3D" id="2.10.110.10">
    <property type="entry name" value="Cysteine Rich Protein"/>
    <property type="match status" value="2"/>
</dbReference>
<feature type="domain" description="LIM zinc-binding" evidence="6">
    <location>
        <begin position="70"/>
        <end position="129"/>
    </location>
</feature>
<dbReference type="InterPro" id="IPR046349">
    <property type="entry name" value="C1-like_sf"/>
</dbReference>
<dbReference type="InterPro" id="IPR050729">
    <property type="entry name" value="Rho-GAP"/>
</dbReference>
<evidence type="ECO:0008006" key="11">
    <source>
        <dbReference type="Google" id="ProtNLM"/>
    </source>
</evidence>
<evidence type="ECO:0000256" key="3">
    <source>
        <dbReference type="ARBA" id="ARBA00022833"/>
    </source>
</evidence>
<evidence type="ECO:0000256" key="4">
    <source>
        <dbReference type="PROSITE-ProRule" id="PRU00125"/>
    </source>
</evidence>
<keyword evidence="1" id="KW-0343">GTPase activation</keyword>
<dbReference type="PROSITE" id="PS50081">
    <property type="entry name" value="ZF_DAG_PE_2"/>
    <property type="match status" value="1"/>
</dbReference>
<dbReference type="Proteomes" id="UP001211065">
    <property type="component" value="Unassembled WGS sequence"/>
</dbReference>
<evidence type="ECO:0000313" key="9">
    <source>
        <dbReference type="EMBL" id="KAJ3226070.1"/>
    </source>
</evidence>
<feature type="coiled-coil region" evidence="5">
    <location>
        <begin position="173"/>
        <end position="304"/>
    </location>
</feature>
<protein>
    <recommendedName>
        <fullName evidence="11">Rho GTPase activating protein</fullName>
    </recommendedName>
</protein>
<dbReference type="GO" id="GO:0007165">
    <property type="term" value="P:signal transduction"/>
    <property type="evidence" value="ECO:0007669"/>
    <property type="project" value="InterPro"/>
</dbReference>
<dbReference type="PROSITE" id="PS00478">
    <property type="entry name" value="LIM_DOMAIN_1"/>
    <property type="match status" value="2"/>
</dbReference>
<dbReference type="Gene3D" id="3.30.60.20">
    <property type="match status" value="1"/>
</dbReference>
<dbReference type="Pfam" id="PF00620">
    <property type="entry name" value="RhoGAP"/>
    <property type="match status" value="1"/>
</dbReference>
<dbReference type="SUPFAM" id="SSF48350">
    <property type="entry name" value="GTPase activation domain, GAP"/>
    <property type="match status" value="1"/>
</dbReference>
<gene>
    <name evidence="9" type="ORF">HK099_005655</name>
</gene>
<dbReference type="PROSITE" id="PS50238">
    <property type="entry name" value="RHOGAP"/>
    <property type="match status" value="1"/>
</dbReference>
<dbReference type="GO" id="GO:0005096">
    <property type="term" value="F:GTPase activator activity"/>
    <property type="evidence" value="ECO:0007669"/>
    <property type="project" value="UniProtKB-KW"/>
</dbReference>
<dbReference type="EMBL" id="JADGJW010000045">
    <property type="protein sequence ID" value="KAJ3226070.1"/>
    <property type="molecule type" value="Genomic_DNA"/>
</dbReference>
<reference evidence="9" key="1">
    <citation type="submission" date="2020-05" db="EMBL/GenBank/DDBJ databases">
        <title>Phylogenomic resolution of chytrid fungi.</title>
        <authorList>
            <person name="Stajich J.E."/>
            <person name="Amses K."/>
            <person name="Simmons R."/>
            <person name="Seto K."/>
            <person name="Myers J."/>
            <person name="Bonds A."/>
            <person name="Quandt C.A."/>
            <person name="Barry K."/>
            <person name="Liu P."/>
            <person name="Grigoriev I."/>
            <person name="Longcore J.E."/>
            <person name="James T.Y."/>
        </authorList>
    </citation>
    <scope>NUCLEOTIDE SEQUENCE</scope>
    <source>
        <strain evidence="9">JEL0476</strain>
    </source>
</reference>
<dbReference type="SUPFAM" id="SSF57716">
    <property type="entry name" value="Glucocorticoid receptor-like (DNA-binding domain)"/>
    <property type="match status" value="1"/>
</dbReference>
<evidence type="ECO:0000259" key="7">
    <source>
        <dbReference type="PROSITE" id="PS50081"/>
    </source>
</evidence>
<keyword evidence="2 4" id="KW-0479">Metal-binding</keyword>
<keyword evidence="4" id="KW-0440">LIM domain</keyword>
<accession>A0AAD5U6E0</accession>
<proteinExistence type="predicted"/>
<dbReference type="PANTHER" id="PTHR23176">
    <property type="entry name" value="RHO/RAC/CDC GTPASE-ACTIVATING PROTEIN"/>
    <property type="match status" value="1"/>
</dbReference>
<keyword evidence="10" id="KW-1185">Reference proteome</keyword>
<sequence length="722" mass="81493">VMEKDSIPLSCGGCKKLIPPDSVENTVNFADDWFHPDCFTCSVCTTIIDCENQVVLLSEEGKAICLNCSYRCKACDKPILEEAVSTGEYTYHTNCFKCDMCMKQIDNLTFAIIEDRLLCIDCHSLNATDIKSLSPKDEYIQKLESELSKSILKNEVVEASYEKLLAATKTSQEKFLQLKIEHHKEILKNKQNEQIILLLQSEILKLKNSEEEEQKMTLKRREETSGSVENEIKEFDDVQKKLSDLKVQCLEMENTKLNYDIQIQNFEKEKIVNAGLKKLEELEIKKLTESKALLIQEIQEYSSKLDTGKKINSELAKPAKLTKYDSSSSIHSVTTSTLPNSTSLQQLCEEVEVKKPLQKESSLLNIIEKEEKTKKNSLWSNNNGNNSSAAGKKAGKIKIVTSKKLSVDKGNSGIKESLNYLNISALTSPIKSKNKSELNLNLLSLPADKKHTLFAHSYVKPQKCDFCHEKLWGKEQRCQGSIPDCSYHCHTKCAGSIPLSCTGNPNDLTQVFGVALQKVLQMEGTQVPNIVKKCMDFEGIYRKSGPLTQINKLIQQVNKGEELNFGECIYPEEVQIDIMAITSILKQYFRDLPNPLINFEVYAEFMDASRANVEDPSKHDLFKKCLIRLPKENFNTLKYLLNHLSRVEKYSSKNLMSFGNLGVVFGPTLLKPLGPTTPLDDIASSGTKSFCIEYLIRHYDLLFNNDDTSNVIIEKADGRIGV</sequence>
<evidence type="ECO:0000256" key="2">
    <source>
        <dbReference type="ARBA" id="ARBA00022723"/>
    </source>
</evidence>
<dbReference type="SMART" id="SM00324">
    <property type="entry name" value="RhoGAP"/>
    <property type="match status" value="1"/>
</dbReference>
<dbReference type="Pfam" id="PF00412">
    <property type="entry name" value="LIM"/>
    <property type="match status" value="2"/>
</dbReference>
<dbReference type="GO" id="GO:0005737">
    <property type="term" value="C:cytoplasm"/>
    <property type="evidence" value="ECO:0007669"/>
    <property type="project" value="TreeGrafter"/>
</dbReference>
<dbReference type="CDD" id="cd08368">
    <property type="entry name" value="LIM"/>
    <property type="match status" value="1"/>
</dbReference>
<feature type="non-terminal residue" evidence="9">
    <location>
        <position position="722"/>
    </location>
</feature>
<keyword evidence="5" id="KW-0175">Coiled coil</keyword>
<evidence type="ECO:0000256" key="1">
    <source>
        <dbReference type="ARBA" id="ARBA00022468"/>
    </source>
</evidence>
<dbReference type="InterPro" id="IPR001781">
    <property type="entry name" value="Znf_LIM"/>
</dbReference>
<feature type="domain" description="Phorbol-ester/DAG-type" evidence="7">
    <location>
        <begin position="450"/>
        <end position="501"/>
    </location>
</feature>
<keyword evidence="3 4" id="KW-0862">Zinc</keyword>
<evidence type="ECO:0000313" key="10">
    <source>
        <dbReference type="Proteomes" id="UP001211065"/>
    </source>
</evidence>
<dbReference type="Gene3D" id="1.10.555.10">
    <property type="entry name" value="Rho GTPase activation protein"/>
    <property type="match status" value="1"/>
</dbReference>
<organism evidence="9 10">
    <name type="scientific">Clydaea vesicula</name>
    <dbReference type="NCBI Taxonomy" id="447962"/>
    <lineage>
        <taxon>Eukaryota</taxon>
        <taxon>Fungi</taxon>
        <taxon>Fungi incertae sedis</taxon>
        <taxon>Chytridiomycota</taxon>
        <taxon>Chytridiomycota incertae sedis</taxon>
        <taxon>Chytridiomycetes</taxon>
        <taxon>Lobulomycetales</taxon>
        <taxon>Lobulomycetaceae</taxon>
        <taxon>Clydaea</taxon>
    </lineage>
</organism>
<evidence type="ECO:0000259" key="6">
    <source>
        <dbReference type="PROSITE" id="PS50023"/>
    </source>
</evidence>
<dbReference type="InterPro" id="IPR002219">
    <property type="entry name" value="PKC_DAG/PE"/>
</dbReference>
<comment type="caution">
    <text evidence="9">The sequence shown here is derived from an EMBL/GenBank/DDBJ whole genome shotgun (WGS) entry which is preliminary data.</text>
</comment>
<evidence type="ECO:0000256" key="5">
    <source>
        <dbReference type="SAM" id="Coils"/>
    </source>
</evidence>
<dbReference type="GO" id="GO:0046872">
    <property type="term" value="F:metal ion binding"/>
    <property type="evidence" value="ECO:0007669"/>
    <property type="project" value="UniProtKB-KW"/>
</dbReference>
<dbReference type="InterPro" id="IPR008936">
    <property type="entry name" value="Rho_GTPase_activation_prot"/>
</dbReference>
<dbReference type="SMART" id="SM00109">
    <property type="entry name" value="C1"/>
    <property type="match status" value="1"/>
</dbReference>
<name>A0AAD5U6E0_9FUNG</name>
<dbReference type="SUPFAM" id="SSF57889">
    <property type="entry name" value="Cysteine-rich domain"/>
    <property type="match status" value="1"/>
</dbReference>
<dbReference type="SMART" id="SM00132">
    <property type="entry name" value="LIM"/>
    <property type="match status" value="2"/>
</dbReference>
<dbReference type="InterPro" id="IPR000198">
    <property type="entry name" value="RhoGAP_dom"/>
</dbReference>
<dbReference type="PANTHER" id="PTHR23176:SF128">
    <property type="entry name" value="RHO GTPASE-ACTIVATING PROTEIN RGD1"/>
    <property type="match status" value="1"/>
</dbReference>
<evidence type="ECO:0000259" key="8">
    <source>
        <dbReference type="PROSITE" id="PS50238"/>
    </source>
</evidence>
<dbReference type="PROSITE" id="PS50023">
    <property type="entry name" value="LIM_DOMAIN_2"/>
    <property type="match status" value="1"/>
</dbReference>
<feature type="domain" description="Rho-GAP" evidence="8">
    <location>
        <begin position="506"/>
        <end position="703"/>
    </location>
</feature>
<dbReference type="AlphaFoldDB" id="A0AAD5U6E0"/>